<evidence type="ECO:0000313" key="1">
    <source>
        <dbReference type="EMBL" id="MFD2731438.1"/>
    </source>
</evidence>
<sequence>MRQTETPAYGKEKDGNEGMLYTFDENSNVVEEKIPSETGDYKLLFDQVFKAIRGNSEYFINHNDILGSWLF</sequence>
<dbReference type="Proteomes" id="UP001597546">
    <property type="component" value="Unassembled WGS sequence"/>
</dbReference>
<protein>
    <submittedName>
        <fullName evidence="1">Uncharacterized protein</fullName>
    </submittedName>
</protein>
<gene>
    <name evidence="1" type="ORF">ACFSSE_06945</name>
</gene>
<dbReference type="Gene3D" id="3.30.360.10">
    <property type="entry name" value="Dihydrodipicolinate Reductase, domain 2"/>
    <property type="match status" value="1"/>
</dbReference>
<evidence type="ECO:0000313" key="2">
    <source>
        <dbReference type="Proteomes" id="UP001597546"/>
    </source>
</evidence>
<accession>A0ABW5TRM5</accession>
<dbReference type="EMBL" id="JBHULV010000022">
    <property type="protein sequence ID" value="MFD2731438.1"/>
    <property type="molecule type" value="Genomic_DNA"/>
</dbReference>
<organism evidence="1 2">
    <name type="scientific">Pedobacter alpinus</name>
    <dbReference type="NCBI Taxonomy" id="1590643"/>
    <lineage>
        <taxon>Bacteria</taxon>
        <taxon>Pseudomonadati</taxon>
        <taxon>Bacteroidota</taxon>
        <taxon>Sphingobacteriia</taxon>
        <taxon>Sphingobacteriales</taxon>
        <taxon>Sphingobacteriaceae</taxon>
        <taxon>Pedobacter</taxon>
    </lineage>
</organism>
<proteinExistence type="predicted"/>
<comment type="caution">
    <text evidence="1">The sequence shown here is derived from an EMBL/GenBank/DDBJ whole genome shotgun (WGS) entry which is preliminary data.</text>
</comment>
<reference evidence="2" key="1">
    <citation type="journal article" date="2019" name="Int. J. Syst. Evol. Microbiol.">
        <title>The Global Catalogue of Microorganisms (GCM) 10K type strain sequencing project: providing services to taxonomists for standard genome sequencing and annotation.</title>
        <authorList>
            <consortium name="The Broad Institute Genomics Platform"/>
            <consortium name="The Broad Institute Genome Sequencing Center for Infectious Disease"/>
            <person name="Wu L."/>
            <person name="Ma J."/>
        </authorList>
    </citation>
    <scope>NUCLEOTIDE SEQUENCE [LARGE SCALE GENOMIC DNA]</scope>
    <source>
        <strain evidence="2">KCTC 42456</strain>
    </source>
</reference>
<name>A0ABW5TRM5_9SPHI</name>
<dbReference type="RefSeq" id="WP_379042978.1">
    <property type="nucleotide sequence ID" value="NZ_JBHSKW010000027.1"/>
</dbReference>
<keyword evidence="2" id="KW-1185">Reference proteome</keyword>